<keyword evidence="4 9" id="KW-0812">Transmembrane</keyword>
<name>A0A226EMP2_FOLCA</name>
<dbReference type="InterPro" id="IPR052192">
    <property type="entry name" value="Insect_Ionotropic_Sensory_Rcpt"/>
</dbReference>
<dbReference type="PANTHER" id="PTHR42643:SF24">
    <property type="entry name" value="IONOTROPIC RECEPTOR 60A"/>
    <property type="match status" value="1"/>
</dbReference>
<dbReference type="Pfam" id="PF00060">
    <property type="entry name" value="Lig_chan"/>
    <property type="match status" value="1"/>
</dbReference>
<feature type="chain" id="PRO_5012217734" evidence="10">
    <location>
        <begin position="18"/>
        <end position="667"/>
    </location>
</feature>
<dbReference type="SUPFAM" id="SSF53850">
    <property type="entry name" value="Periplasmic binding protein-like II"/>
    <property type="match status" value="1"/>
</dbReference>
<evidence type="ECO:0000256" key="6">
    <source>
        <dbReference type="ARBA" id="ARBA00023136"/>
    </source>
</evidence>
<dbReference type="Gene3D" id="3.40.190.10">
    <property type="entry name" value="Periplasmic binding protein-like II"/>
    <property type="match status" value="1"/>
</dbReference>
<evidence type="ECO:0000256" key="1">
    <source>
        <dbReference type="ARBA" id="ARBA00004651"/>
    </source>
</evidence>
<accession>A0A226EMP2</accession>
<proteinExistence type="inferred from homology"/>
<keyword evidence="10" id="KW-0732">Signal</keyword>
<feature type="transmembrane region" description="Helical" evidence="9">
    <location>
        <begin position="628"/>
        <end position="655"/>
    </location>
</feature>
<evidence type="ECO:0000313" key="12">
    <source>
        <dbReference type="EMBL" id="OXA58560.1"/>
    </source>
</evidence>
<evidence type="ECO:0000256" key="2">
    <source>
        <dbReference type="ARBA" id="ARBA00008685"/>
    </source>
</evidence>
<comment type="similarity">
    <text evidence="2">Belongs to the glutamate-gated ion channel (TC 1.A.10.1) family.</text>
</comment>
<gene>
    <name evidence="12" type="ORF">Fcan01_06676</name>
</gene>
<keyword evidence="3" id="KW-1003">Cell membrane</keyword>
<evidence type="ECO:0000256" key="10">
    <source>
        <dbReference type="SAM" id="SignalP"/>
    </source>
</evidence>
<reference evidence="12 13" key="1">
    <citation type="submission" date="2015-12" db="EMBL/GenBank/DDBJ databases">
        <title>The genome of Folsomia candida.</title>
        <authorList>
            <person name="Faddeeva A."/>
            <person name="Derks M.F."/>
            <person name="Anvar Y."/>
            <person name="Smit S."/>
            <person name="Van Straalen N."/>
            <person name="Roelofs D."/>
        </authorList>
    </citation>
    <scope>NUCLEOTIDE SEQUENCE [LARGE SCALE GENOMIC DNA]</scope>
    <source>
        <strain evidence="12 13">VU population</strain>
        <tissue evidence="12">Whole body</tissue>
    </source>
</reference>
<keyword evidence="7 12" id="KW-0675">Receptor</keyword>
<comment type="caution">
    <text evidence="12">The sequence shown here is derived from an EMBL/GenBank/DDBJ whole genome shotgun (WGS) entry which is preliminary data.</text>
</comment>
<dbReference type="InterPro" id="IPR001320">
    <property type="entry name" value="Iontro_rcpt_C"/>
</dbReference>
<evidence type="ECO:0000256" key="7">
    <source>
        <dbReference type="ARBA" id="ARBA00023170"/>
    </source>
</evidence>
<feature type="signal peptide" evidence="10">
    <location>
        <begin position="1"/>
        <end position="17"/>
    </location>
</feature>
<evidence type="ECO:0000256" key="9">
    <source>
        <dbReference type="SAM" id="Phobius"/>
    </source>
</evidence>
<evidence type="ECO:0000259" key="11">
    <source>
        <dbReference type="Pfam" id="PF00060"/>
    </source>
</evidence>
<dbReference type="GO" id="GO:0050906">
    <property type="term" value="P:detection of stimulus involved in sensory perception"/>
    <property type="evidence" value="ECO:0007669"/>
    <property type="project" value="UniProtKB-ARBA"/>
</dbReference>
<dbReference type="Gene3D" id="1.10.287.70">
    <property type="match status" value="1"/>
</dbReference>
<dbReference type="Proteomes" id="UP000198287">
    <property type="component" value="Unassembled WGS sequence"/>
</dbReference>
<keyword evidence="8" id="KW-0325">Glycoprotein</keyword>
<protein>
    <submittedName>
        <fullName evidence="12">Glutamate receptor ionotropic, delta-1</fullName>
    </submittedName>
</protein>
<organism evidence="12 13">
    <name type="scientific">Folsomia candida</name>
    <name type="common">Springtail</name>
    <dbReference type="NCBI Taxonomy" id="158441"/>
    <lineage>
        <taxon>Eukaryota</taxon>
        <taxon>Metazoa</taxon>
        <taxon>Ecdysozoa</taxon>
        <taxon>Arthropoda</taxon>
        <taxon>Hexapoda</taxon>
        <taxon>Collembola</taxon>
        <taxon>Entomobryomorpha</taxon>
        <taxon>Isotomoidea</taxon>
        <taxon>Isotomidae</taxon>
        <taxon>Proisotominae</taxon>
        <taxon>Folsomia</taxon>
    </lineage>
</organism>
<keyword evidence="6 9" id="KW-0472">Membrane</keyword>
<keyword evidence="13" id="KW-1185">Reference proteome</keyword>
<keyword evidence="5 9" id="KW-1133">Transmembrane helix</keyword>
<dbReference type="AlphaFoldDB" id="A0A226EMP2"/>
<sequence>MLTFLLWLFLLFASSSSKFPNSPIFEKIINNFLTNSISNHLSHCDLVWTYYGRHENKEGTTNQDLFVPSLSQDDDGILVRREIDLNNATTQLLNGAENIPKLRIAICSVVIIIITISVYDNHNLGLQLFQTLTPHYLPLTRKDEDYYIFVGQNQLMASPEFGLKIKNKIGFYFHERSVLVKTMHPYQNGGNPQLITLLNLDSNTSDHVIHLSKIFPDLTKNHFGRCIKMSIPNAIWRIQIQKVELSGDEKKYHPKRGYYGTWLEGAMKKLNFSYEMFPSSHGGGTGVQFKNGTWAGAVGDVYNEDAEIAFVIGHIYSRHKYVEWSAPLSYEWMIFVCHSPEMIYSAEAIFWPLRLDSWSLLGTCTLFSVVVVKLLFLVRVFDSNDDDQLSTKRSSSWSLSKIVWYIYKTVLEQDAPQPNKEFSWIRAFCGFWLLFVAVGTTAYRAKLVSVLAFPIHSWVPETFEELAESNFMTGLNVVGKGGAAYDLFHSSTSPTFMTILKKLSLHPNALDCVTKAAKEDFCCCLWEGASVYEMNKNISDRFGRTGLKFSQSTTFFIDDGLVYQKRAIFRRHFDFTIWNAIQMGLVDKWIEMDMYKVRKARQDLKLDGDDSNTFNDEDGPQKLKVQQLVGGIVLILIGSVAGFMGVLTEILVPLWSWRKHKREIMVI</sequence>
<evidence type="ECO:0000256" key="5">
    <source>
        <dbReference type="ARBA" id="ARBA00022989"/>
    </source>
</evidence>
<evidence type="ECO:0000256" key="4">
    <source>
        <dbReference type="ARBA" id="ARBA00022692"/>
    </source>
</evidence>
<comment type="subcellular location">
    <subcellularLocation>
        <location evidence="1">Cell membrane</location>
        <topology evidence="1">Multi-pass membrane protein</topology>
    </subcellularLocation>
</comment>
<dbReference type="GO" id="GO:0005886">
    <property type="term" value="C:plasma membrane"/>
    <property type="evidence" value="ECO:0007669"/>
    <property type="project" value="UniProtKB-SubCell"/>
</dbReference>
<dbReference type="GO" id="GO:0015276">
    <property type="term" value="F:ligand-gated monoatomic ion channel activity"/>
    <property type="evidence" value="ECO:0007669"/>
    <property type="project" value="InterPro"/>
</dbReference>
<dbReference type="PANTHER" id="PTHR42643">
    <property type="entry name" value="IONOTROPIC RECEPTOR 20A-RELATED"/>
    <property type="match status" value="1"/>
</dbReference>
<evidence type="ECO:0000256" key="8">
    <source>
        <dbReference type="ARBA" id="ARBA00023180"/>
    </source>
</evidence>
<evidence type="ECO:0000256" key="3">
    <source>
        <dbReference type="ARBA" id="ARBA00022475"/>
    </source>
</evidence>
<feature type="domain" description="Ionotropic glutamate receptor C-terminal" evidence="11">
    <location>
        <begin position="365"/>
        <end position="635"/>
    </location>
</feature>
<dbReference type="EMBL" id="LNIX01000003">
    <property type="protein sequence ID" value="OXA58560.1"/>
    <property type="molecule type" value="Genomic_DNA"/>
</dbReference>
<evidence type="ECO:0000313" key="13">
    <source>
        <dbReference type="Proteomes" id="UP000198287"/>
    </source>
</evidence>